<dbReference type="Pfam" id="PF05090">
    <property type="entry name" value="HTTM"/>
    <property type="match status" value="1"/>
</dbReference>
<evidence type="ECO:0000256" key="2">
    <source>
        <dbReference type="ARBA" id="ARBA00022692"/>
    </source>
</evidence>
<dbReference type="InterPro" id="IPR053934">
    <property type="entry name" value="HTTM_dom"/>
</dbReference>
<dbReference type="PANTHER" id="PTHR39535:SF2">
    <property type="entry name" value="HTTM DOMAIN-CONTAINING PROTEIN"/>
    <property type="match status" value="1"/>
</dbReference>
<dbReference type="SMART" id="SM00752">
    <property type="entry name" value="HTTM"/>
    <property type="match status" value="1"/>
</dbReference>
<sequence>MTRLPVSPRVRRALASRVAIDARALAAFRIALGFVILLDLLLRARNLSTFYTDAGVFPRAAAFEVTPTIGPLSLHALSGSLWLQALLFVVAGAFAVALIAGYRTKFVTLVSLVFLLSLHVRNLLVLNSGDLLLERLLFWGLFLPLGRRWSVDARRRSAATVSDATPERIVSVASAGLLLQVVFVYTVTGLFKLQHPGWLRGEEIRIVLHLETYTTAFGRAVGTLPLVSEVATWLWLGLLVASASLVLLTGRRRTALTAVFASIHVGMLVMMTVGMFPLISLAALVPFLHADVWDRLERALADAGIRTAGTAASGRDGNVVSDGGATTTRLRTLGRNALRVGLVCCLVVMVLWNGMTLGYVPAPEPVAESAASTDYTWPMFASPPTFDTRYAVIGETTAGEEVVAFPQTDRSVEETLEHGAAYETARWRKYLTNMRMMRVPVVIESFSQHVCDHWDETHDTELERVSLTLRKFDRAGENAGGSRTETLATSQC</sequence>
<dbReference type="GO" id="GO:0012505">
    <property type="term" value="C:endomembrane system"/>
    <property type="evidence" value="ECO:0007669"/>
    <property type="project" value="UniProtKB-SubCell"/>
</dbReference>
<feature type="transmembrane region" description="Helical" evidence="5">
    <location>
        <begin position="81"/>
        <end position="99"/>
    </location>
</feature>
<evidence type="ECO:0000259" key="6">
    <source>
        <dbReference type="SMART" id="SM00752"/>
    </source>
</evidence>
<feature type="transmembrane region" description="Helical" evidence="5">
    <location>
        <begin position="169"/>
        <end position="191"/>
    </location>
</feature>
<proteinExistence type="predicted"/>
<feature type="domain" description="HTTM-like" evidence="6">
    <location>
        <begin position="17"/>
        <end position="292"/>
    </location>
</feature>
<dbReference type="EMBL" id="JBHTAA010000001">
    <property type="protein sequence ID" value="MFC7202612.1"/>
    <property type="molecule type" value="Genomic_DNA"/>
</dbReference>
<feature type="transmembrane region" description="Helical" evidence="5">
    <location>
        <begin position="230"/>
        <end position="248"/>
    </location>
</feature>
<feature type="transmembrane region" description="Helical" evidence="5">
    <location>
        <begin position="255"/>
        <end position="288"/>
    </location>
</feature>
<feature type="transmembrane region" description="Helical" evidence="5">
    <location>
        <begin position="20"/>
        <end position="42"/>
    </location>
</feature>
<reference evidence="7 8" key="1">
    <citation type="journal article" date="2019" name="Int. J. Syst. Evol. Microbiol.">
        <title>The Global Catalogue of Microorganisms (GCM) 10K type strain sequencing project: providing services to taxonomists for standard genome sequencing and annotation.</title>
        <authorList>
            <consortium name="The Broad Institute Genomics Platform"/>
            <consortium name="The Broad Institute Genome Sequencing Center for Infectious Disease"/>
            <person name="Wu L."/>
            <person name="Ma J."/>
        </authorList>
    </citation>
    <scope>NUCLEOTIDE SEQUENCE [LARGE SCALE GENOMIC DNA]</scope>
    <source>
        <strain evidence="7 8">DSM 29988</strain>
    </source>
</reference>
<dbReference type="InterPro" id="IPR052964">
    <property type="entry name" value="Sporulation_signal_mat"/>
</dbReference>
<name>A0ABD5ZBG5_9EURY</name>
<dbReference type="Proteomes" id="UP001596481">
    <property type="component" value="Unassembled WGS sequence"/>
</dbReference>
<keyword evidence="8" id="KW-1185">Reference proteome</keyword>
<keyword evidence="2 5" id="KW-0812">Transmembrane</keyword>
<comment type="subcellular location">
    <subcellularLocation>
        <location evidence="1">Endomembrane system</location>
        <topology evidence="1">Multi-pass membrane protein</topology>
    </subcellularLocation>
</comment>
<dbReference type="AlphaFoldDB" id="A0ABD5ZBG5"/>
<keyword evidence="3 5" id="KW-1133">Transmembrane helix</keyword>
<evidence type="ECO:0000256" key="4">
    <source>
        <dbReference type="ARBA" id="ARBA00023136"/>
    </source>
</evidence>
<evidence type="ECO:0000256" key="1">
    <source>
        <dbReference type="ARBA" id="ARBA00004127"/>
    </source>
</evidence>
<dbReference type="RefSeq" id="WP_390221909.1">
    <property type="nucleotide sequence ID" value="NZ_JBHTAA010000001.1"/>
</dbReference>
<evidence type="ECO:0000313" key="7">
    <source>
        <dbReference type="EMBL" id="MFC7202612.1"/>
    </source>
</evidence>
<gene>
    <name evidence="7" type="ORF">ACFQJC_03740</name>
</gene>
<protein>
    <submittedName>
        <fullName evidence="7">HTTM domain-containing protein</fullName>
    </submittedName>
</protein>
<evidence type="ECO:0000256" key="3">
    <source>
        <dbReference type="ARBA" id="ARBA00022989"/>
    </source>
</evidence>
<comment type="caution">
    <text evidence="7">The sequence shown here is derived from an EMBL/GenBank/DDBJ whole genome shotgun (WGS) entry which is preliminary data.</text>
</comment>
<keyword evidence="4 5" id="KW-0472">Membrane</keyword>
<evidence type="ECO:0000313" key="8">
    <source>
        <dbReference type="Proteomes" id="UP001596481"/>
    </source>
</evidence>
<organism evidence="7 8">
    <name type="scientific">Haloferax namakaokahaiae</name>
    <dbReference type="NCBI Taxonomy" id="1748331"/>
    <lineage>
        <taxon>Archaea</taxon>
        <taxon>Methanobacteriati</taxon>
        <taxon>Methanobacteriota</taxon>
        <taxon>Stenosarchaea group</taxon>
        <taxon>Halobacteria</taxon>
        <taxon>Halobacteriales</taxon>
        <taxon>Haloferacaceae</taxon>
        <taxon>Haloferax</taxon>
    </lineage>
</organism>
<accession>A0ABD5ZBG5</accession>
<evidence type="ECO:0000256" key="5">
    <source>
        <dbReference type="SAM" id="Phobius"/>
    </source>
</evidence>
<dbReference type="PANTHER" id="PTHR39535">
    <property type="entry name" value="SPORULATION-DELAYING PROTEIN SDPB"/>
    <property type="match status" value="1"/>
</dbReference>
<dbReference type="InterPro" id="IPR011020">
    <property type="entry name" value="HTTM-like"/>
</dbReference>